<sequence length="34" mass="4120">MLIFFCIISILSNVSIETTMFYIMPRHPKALRWF</sequence>
<name>A0A0A8ZM60_ARUDO</name>
<proteinExistence type="predicted"/>
<dbReference type="AlphaFoldDB" id="A0A0A8ZM60"/>
<dbReference type="EMBL" id="GBRH01261968">
    <property type="protein sequence ID" value="JAD35927.1"/>
    <property type="molecule type" value="Transcribed_RNA"/>
</dbReference>
<accession>A0A0A8ZM60</accession>
<organism evidence="1">
    <name type="scientific">Arundo donax</name>
    <name type="common">Giant reed</name>
    <name type="synonym">Donax arundinaceus</name>
    <dbReference type="NCBI Taxonomy" id="35708"/>
    <lineage>
        <taxon>Eukaryota</taxon>
        <taxon>Viridiplantae</taxon>
        <taxon>Streptophyta</taxon>
        <taxon>Embryophyta</taxon>
        <taxon>Tracheophyta</taxon>
        <taxon>Spermatophyta</taxon>
        <taxon>Magnoliopsida</taxon>
        <taxon>Liliopsida</taxon>
        <taxon>Poales</taxon>
        <taxon>Poaceae</taxon>
        <taxon>PACMAD clade</taxon>
        <taxon>Arundinoideae</taxon>
        <taxon>Arundineae</taxon>
        <taxon>Arundo</taxon>
    </lineage>
</organism>
<protein>
    <submittedName>
        <fullName evidence="1">Uncharacterized protein</fullName>
    </submittedName>
</protein>
<reference evidence="1" key="1">
    <citation type="submission" date="2014-09" db="EMBL/GenBank/DDBJ databases">
        <authorList>
            <person name="Magalhaes I.L.F."/>
            <person name="Oliveira U."/>
            <person name="Santos F.R."/>
            <person name="Vidigal T.H.D.A."/>
            <person name="Brescovit A.D."/>
            <person name="Santos A.J."/>
        </authorList>
    </citation>
    <scope>NUCLEOTIDE SEQUENCE</scope>
    <source>
        <tissue evidence="1">Shoot tissue taken approximately 20 cm above the soil surface</tissue>
    </source>
</reference>
<evidence type="ECO:0000313" key="1">
    <source>
        <dbReference type="EMBL" id="JAD35927.1"/>
    </source>
</evidence>
<reference evidence="1" key="2">
    <citation type="journal article" date="2015" name="Data Brief">
        <title>Shoot transcriptome of the giant reed, Arundo donax.</title>
        <authorList>
            <person name="Barrero R.A."/>
            <person name="Guerrero F.D."/>
            <person name="Moolhuijzen P."/>
            <person name="Goolsby J.A."/>
            <person name="Tidwell J."/>
            <person name="Bellgard S.E."/>
            <person name="Bellgard M.I."/>
        </authorList>
    </citation>
    <scope>NUCLEOTIDE SEQUENCE</scope>
    <source>
        <tissue evidence="1">Shoot tissue taken approximately 20 cm above the soil surface</tissue>
    </source>
</reference>